<accession>A0A1D9MJ23</accession>
<dbReference type="Proteomes" id="UP000176288">
    <property type="component" value="Chromosome"/>
</dbReference>
<keyword evidence="3" id="KW-1185">Reference proteome</keyword>
<dbReference type="KEGG" id="avu:BK816_02340"/>
<evidence type="ECO:0000313" key="3">
    <source>
        <dbReference type="Proteomes" id="UP000176288"/>
    </source>
</evidence>
<protein>
    <submittedName>
        <fullName evidence="2">Uncharacterized protein</fullName>
    </submittedName>
</protein>
<dbReference type="EMBL" id="CP017812">
    <property type="protein sequence ID" value="AOZ72282.1"/>
    <property type="molecule type" value="Genomic_DNA"/>
</dbReference>
<dbReference type="AlphaFoldDB" id="A0A1D9MJ23"/>
<feature type="compositionally biased region" description="Basic residues" evidence="1">
    <location>
        <begin position="1"/>
        <end position="11"/>
    </location>
</feature>
<gene>
    <name evidence="2" type="ORF">BK816_02340</name>
</gene>
<dbReference type="STRING" id="1912795.BK816_02340"/>
<proteinExistence type="predicted"/>
<feature type="region of interest" description="Disordered" evidence="1">
    <location>
        <begin position="1"/>
        <end position="70"/>
    </location>
</feature>
<reference evidence="2 3" key="1">
    <citation type="submission" date="2016-10" db="EMBL/GenBank/DDBJ databases">
        <title>Actinomyces aegypiusis sp. nov., isolated from the Aegypius monachus in Qinghai Tibet Plateau China.</title>
        <authorList>
            <person name="Wang Y."/>
        </authorList>
    </citation>
    <scope>NUCLEOTIDE SEQUENCE [LARGE SCALE GENOMIC DNA]</scope>
    <source>
        <strain evidence="2 3">VUL4_3</strain>
    </source>
</reference>
<organism evidence="2 3">
    <name type="scientific">Boudabousia tangfeifanii</name>
    <dbReference type="NCBI Taxonomy" id="1912795"/>
    <lineage>
        <taxon>Bacteria</taxon>
        <taxon>Bacillati</taxon>
        <taxon>Actinomycetota</taxon>
        <taxon>Actinomycetes</taxon>
        <taxon>Actinomycetales</taxon>
        <taxon>Actinomycetaceae</taxon>
        <taxon>Boudabousia</taxon>
    </lineage>
</organism>
<evidence type="ECO:0000313" key="2">
    <source>
        <dbReference type="EMBL" id="AOZ72282.1"/>
    </source>
</evidence>
<name>A0A1D9MJ23_9ACTO</name>
<dbReference type="OrthoDB" id="3255161at2"/>
<sequence>MTEKRERRRRVATYISPADQARLEQGLTPSWAEGPGDGLGDEESSPSASVKSGENDARLLENVPPHHVAH</sequence>
<evidence type="ECO:0000256" key="1">
    <source>
        <dbReference type="SAM" id="MobiDB-lite"/>
    </source>
</evidence>
<dbReference type="RefSeq" id="WP_071163748.1">
    <property type="nucleotide sequence ID" value="NZ_CP017812.1"/>
</dbReference>